<dbReference type="EMBL" id="ML119675">
    <property type="protein sequence ID" value="RPA81921.1"/>
    <property type="molecule type" value="Genomic_DNA"/>
</dbReference>
<protein>
    <submittedName>
        <fullName evidence="1">Uncharacterized protein</fullName>
    </submittedName>
</protein>
<gene>
    <name evidence="1" type="ORF">BJ508DRAFT_102429</name>
</gene>
<dbReference type="AlphaFoldDB" id="A0A3N4ICI9"/>
<accession>A0A3N4ICI9</accession>
<organism evidence="1 2">
    <name type="scientific">Ascobolus immersus RN42</name>
    <dbReference type="NCBI Taxonomy" id="1160509"/>
    <lineage>
        <taxon>Eukaryota</taxon>
        <taxon>Fungi</taxon>
        <taxon>Dikarya</taxon>
        <taxon>Ascomycota</taxon>
        <taxon>Pezizomycotina</taxon>
        <taxon>Pezizomycetes</taxon>
        <taxon>Pezizales</taxon>
        <taxon>Ascobolaceae</taxon>
        <taxon>Ascobolus</taxon>
    </lineage>
</organism>
<proteinExistence type="predicted"/>
<evidence type="ECO:0000313" key="2">
    <source>
        <dbReference type="Proteomes" id="UP000275078"/>
    </source>
</evidence>
<evidence type="ECO:0000313" key="1">
    <source>
        <dbReference type="EMBL" id="RPA81921.1"/>
    </source>
</evidence>
<reference evidence="1 2" key="1">
    <citation type="journal article" date="2018" name="Nat. Ecol. Evol.">
        <title>Pezizomycetes genomes reveal the molecular basis of ectomycorrhizal truffle lifestyle.</title>
        <authorList>
            <person name="Murat C."/>
            <person name="Payen T."/>
            <person name="Noel B."/>
            <person name="Kuo A."/>
            <person name="Morin E."/>
            <person name="Chen J."/>
            <person name="Kohler A."/>
            <person name="Krizsan K."/>
            <person name="Balestrini R."/>
            <person name="Da Silva C."/>
            <person name="Montanini B."/>
            <person name="Hainaut M."/>
            <person name="Levati E."/>
            <person name="Barry K.W."/>
            <person name="Belfiori B."/>
            <person name="Cichocki N."/>
            <person name="Clum A."/>
            <person name="Dockter R.B."/>
            <person name="Fauchery L."/>
            <person name="Guy J."/>
            <person name="Iotti M."/>
            <person name="Le Tacon F."/>
            <person name="Lindquist E.A."/>
            <person name="Lipzen A."/>
            <person name="Malagnac F."/>
            <person name="Mello A."/>
            <person name="Molinier V."/>
            <person name="Miyauchi S."/>
            <person name="Poulain J."/>
            <person name="Riccioni C."/>
            <person name="Rubini A."/>
            <person name="Sitrit Y."/>
            <person name="Splivallo R."/>
            <person name="Traeger S."/>
            <person name="Wang M."/>
            <person name="Zifcakova L."/>
            <person name="Wipf D."/>
            <person name="Zambonelli A."/>
            <person name="Paolocci F."/>
            <person name="Nowrousian M."/>
            <person name="Ottonello S."/>
            <person name="Baldrian P."/>
            <person name="Spatafora J.W."/>
            <person name="Henrissat B."/>
            <person name="Nagy L.G."/>
            <person name="Aury J.M."/>
            <person name="Wincker P."/>
            <person name="Grigoriev I.V."/>
            <person name="Bonfante P."/>
            <person name="Martin F.M."/>
        </authorList>
    </citation>
    <scope>NUCLEOTIDE SEQUENCE [LARGE SCALE GENOMIC DNA]</scope>
    <source>
        <strain evidence="1 2">RN42</strain>
    </source>
</reference>
<keyword evidence="2" id="KW-1185">Reference proteome</keyword>
<dbReference type="Proteomes" id="UP000275078">
    <property type="component" value="Unassembled WGS sequence"/>
</dbReference>
<sequence>MYPPLCSVLQKRHIINTVGPASLPNRCLTTPESGTSAVDCPALRDRDTRIDSSTSSKFSFELYPFFHLDLSDSVQFEPSSHCLYDSVERSCGSNLYSGTKRYSSYRDTFRYSFAARYTYTKSASTEGQRTWHLSAGLEFLGLGAHSHDDPKPGNVAMTCDSL</sequence>
<name>A0A3N4ICI9_ASCIM</name>